<evidence type="ECO:0000256" key="1">
    <source>
        <dbReference type="ARBA" id="ARBA00022729"/>
    </source>
</evidence>
<gene>
    <name evidence="5" type="ORF">GGR28_000553</name>
</gene>
<evidence type="ECO:0000256" key="3">
    <source>
        <dbReference type="SAM" id="SignalP"/>
    </source>
</evidence>
<feature type="domain" description="ASPIC/UnbV" evidence="4">
    <location>
        <begin position="459"/>
        <end position="526"/>
    </location>
</feature>
<dbReference type="PANTHER" id="PTHR16026:SF0">
    <property type="entry name" value="CARTILAGE ACIDIC PROTEIN 1"/>
    <property type="match status" value="1"/>
</dbReference>
<feature type="chain" id="PRO_5032503147" description="ASPIC/UnbV domain-containing protein" evidence="3">
    <location>
        <begin position="24"/>
        <end position="565"/>
    </location>
</feature>
<dbReference type="Gene3D" id="2.130.10.130">
    <property type="entry name" value="Integrin alpha, N-terminal"/>
    <property type="match status" value="2"/>
</dbReference>
<dbReference type="RefSeq" id="WP_319936691.1">
    <property type="nucleotide sequence ID" value="NZ_JACIFF010000001.1"/>
</dbReference>
<keyword evidence="1 3" id="KW-0732">Signal</keyword>
<comment type="caution">
    <text evidence="5">The sequence shown here is derived from an EMBL/GenBank/DDBJ whole genome shotgun (WGS) entry which is preliminary data.</text>
</comment>
<protein>
    <recommendedName>
        <fullName evidence="4">ASPIC/UnbV domain-containing protein</fullName>
    </recommendedName>
</protein>
<evidence type="ECO:0000259" key="4">
    <source>
        <dbReference type="Pfam" id="PF07593"/>
    </source>
</evidence>
<dbReference type="InterPro" id="IPR013517">
    <property type="entry name" value="FG-GAP"/>
</dbReference>
<dbReference type="SUPFAM" id="SSF69318">
    <property type="entry name" value="Integrin alpha N-terminal domain"/>
    <property type="match status" value="1"/>
</dbReference>
<organism evidence="5 6">
    <name type="scientific">Neolewinella aquimaris</name>
    <dbReference type="NCBI Taxonomy" id="1835722"/>
    <lineage>
        <taxon>Bacteria</taxon>
        <taxon>Pseudomonadati</taxon>
        <taxon>Bacteroidota</taxon>
        <taxon>Saprospiria</taxon>
        <taxon>Saprospirales</taxon>
        <taxon>Lewinellaceae</taxon>
        <taxon>Neolewinella</taxon>
    </lineage>
</organism>
<dbReference type="Proteomes" id="UP000576209">
    <property type="component" value="Unassembled WGS sequence"/>
</dbReference>
<sequence length="565" mass="62069">MDQRLIQGFATVACFLWTFVAEAQPQFTDVTDSAGVVHQFQVFEGLFGGGACVIDYNQDGFEDVYLTGGLNDDQLLRNNGDGTMTDVMAGSGLELTRHFVTQGVVAADVNRDGYRDLFITTITSSDSLQIIPRARNLLFLGQADHTFVDATEAYGLTPLYSFSTGGSFGDFNVDGWPDLYVGNYFIEYEGTLSGISDATIVSANQTAHPYLLRNEAGALFRNVAEEYGFAFRGFGFGGLFTDFDNDGDQDILVNHDFGYKATPNFLMENEFPRESFRDVAKSRGMDLRINAMSSAVGDFNADGLLDYFVTNIKFNRFMVAQGDGKSFSNQMEELGMNYVSISWGANFADFDHDGDLDLFVSNGDLNPNCVPMANFYFDNVGQTFEEKGRAVGLADYGIGRGSITFDLENDGDLDILVVCQNAVLDGYPVPSTTRLFRNDAPGGNWLKVKLRGTQSDLNGLGARATVFSGGRQLLREVDGGGSSHLSQNSPILHFGLGDAERVDSIRVTWNGGHQQVLHDLDVNQLLEVVEILPPVAERNWHLGGWTIAVCAIPILLLLYFFLRRS</sequence>
<proteinExistence type="predicted"/>
<evidence type="ECO:0000256" key="2">
    <source>
        <dbReference type="SAM" id="Phobius"/>
    </source>
</evidence>
<evidence type="ECO:0000313" key="6">
    <source>
        <dbReference type="Proteomes" id="UP000576209"/>
    </source>
</evidence>
<dbReference type="InterPro" id="IPR028994">
    <property type="entry name" value="Integrin_alpha_N"/>
</dbReference>
<evidence type="ECO:0000313" key="5">
    <source>
        <dbReference type="EMBL" id="MBB4077952.1"/>
    </source>
</evidence>
<reference evidence="5 6" key="1">
    <citation type="submission" date="2020-08" db="EMBL/GenBank/DDBJ databases">
        <title>Genomic Encyclopedia of Type Strains, Phase IV (KMG-IV): sequencing the most valuable type-strain genomes for metagenomic binning, comparative biology and taxonomic classification.</title>
        <authorList>
            <person name="Goeker M."/>
        </authorList>
    </citation>
    <scope>NUCLEOTIDE SEQUENCE [LARGE SCALE GENOMIC DNA]</scope>
    <source>
        <strain evidence="5 6">DSM 105137</strain>
    </source>
</reference>
<dbReference type="Pfam" id="PF07593">
    <property type="entry name" value="UnbV_ASPIC"/>
    <property type="match status" value="1"/>
</dbReference>
<keyword evidence="2" id="KW-1133">Transmembrane helix</keyword>
<dbReference type="Pfam" id="PF13517">
    <property type="entry name" value="FG-GAP_3"/>
    <property type="match status" value="2"/>
</dbReference>
<dbReference type="PANTHER" id="PTHR16026">
    <property type="entry name" value="CARTILAGE ACIDIC PROTEIN 1"/>
    <property type="match status" value="1"/>
</dbReference>
<dbReference type="InterPro" id="IPR027039">
    <property type="entry name" value="Crtac1"/>
</dbReference>
<keyword evidence="2" id="KW-0472">Membrane</keyword>
<keyword evidence="6" id="KW-1185">Reference proteome</keyword>
<dbReference type="EMBL" id="JACIFF010000001">
    <property type="protein sequence ID" value="MBB4077952.1"/>
    <property type="molecule type" value="Genomic_DNA"/>
</dbReference>
<feature type="signal peptide" evidence="3">
    <location>
        <begin position="1"/>
        <end position="23"/>
    </location>
</feature>
<name>A0A840E2J0_9BACT</name>
<accession>A0A840E2J0</accession>
<dbReference type="InterPro" id="IPR011519">
    <property type="entry name" value="UnbV_ASPIC"/>
</dbReference>
<feature type="transmembrane region" description="Helical" evidence="2">
    <location>
        <begin position="542"/>
        <end position="562"/>
    </location>
</feature>
<keyword evidence="2" id="KW-0812">Transmembrane</keyword>
<dbReference type="AlphaFoldDB" id="A0A840E2J0"/>